<evidence type="ECO:0000259" key="2">
    <source>
        <dbReference type="Pfam" id="PF03235"/>
    </source>
</evidence>
<accession>R7S1T4</accession>
<keyword evidence="4" id="KW-1185">Reference proteome</keyword>
<feature type="compositionally biased region" description="Low complexity" evidence="1">
    <location>
        <begin position="776"/>
        <end position="794"/>
    </location>
</feature>
<dbReference type="HOGENOM" id="CLU_320326_0_0_1"/>
<reference evidence="4" key="1">
    <citation type="journal article" date="2012" name="Science">
        <title>The Paleozoic origin of enzymatic lignin decomposition reconstructed from 31 fungal genomes.</title>
        <authorList>
            <person name="Floudas D."/>
            <person name="Binder M."/>
            <person name="Riley R."/>
            <person name="Barry K."/>
            <person name="Blanchette R.A."/>
            <person name="Henrissat B."/>
            <person name="Martinez A.T."/>
            <person name="Otillar R."/>
            <person name="Spatafora J.W."/>
            <person name="Yadav J.S."/>
            <person name="Aerts A."/>
            <person name="Benoit I."/>
            <person name="Boyd A."/>
            <person name="Carlson A."/>
            <person name="Copeland A."/>
            <person name="Coutinho P.M."/>
            <person name="de Vries R.P."/>
            <person name="Ferreira P."/>
            <person name="Findley K."/>
            <person name="Foster B."/>
            <person name="Gaskell J."/>
            <person name="Glotzer D."/>
            <person name="Gorecki P."/>
            <person name="Heitman J."/>
            <person name="Hesse C."/>
            <person name="Hori C."/>
            <person name="Igarashi K."/>
            <person name="Jurgens J.A."/>
            <person name="Kallen N."/>
            <person name="Kersten P."/>
            <person name="Kohler A."/>
            <person name="Kuees U."/>
            <person name="Kumar T.K.A."/>
            <person name="Kuo A."/>
            <person name="LaButti K."/>
            <person name="Larrondo L.F."/>
            <person name="Lindquist E."/>
            <person name="Ling A."/>
            <person name="Lombard V."/>
            <person name="Lucas S."/>
            <person name="Lundell T."/>
            <person name="Martin R."/>
            <person name="McLaughlin D.J."/>
            <person name="Morgenstern I."/>
            <person name="Morin E."/>
            <person name="Murat C."/>
            <person name="Nagy L.G."/>
            <person name="Nolan M."/>
            <person name="Ohm R.A."/>
            <person name="Patyshakuliyeva A."/>
            <person name="Rokas A."/>
            <person name="Ruiz-Duenas F.J."/>
            <person name="Sabat G."/>
            <person name="Salamov A."/>
            <person name="Samejima M."/>
            <person name="Schmutz J."/>
            <person name="Slot J.C."/>
            <person name="St John F."/>
            <person name="Stenlid J."/>
            <person name="Sun H."/>
            <person name="Sun S."/>
            <person name="Syed K."/>
            <person name="Tsang A."/>
            <person name="Wiebenga A."/>
            <person name="Young D."/>
            <person name="Pisabarro A."/>
            <person name="Eastwood D.C."/>
            <person name="Martin F."/>
            <person name="Cullen D."/>
            <person name="Grigoriev I.V."/>
            <person name="Hibbett D.S."/>
        </authorList>
    </citation>
    <scope>NUCLEOTIDE SEQUENCE [LARGE SCALE GENOMIC DNA]</scope>
    <source>
        <strain evidence="4">HHB-11173 SS5</strain>
    </source>
</reference>
<feature type="compositionally biased region" description="Polar residues" evidence="1">
    <location>
        <begin position="423"/>
        <end position="433"/>
    </location>
</feature>
<dbReference type="PANTHER" id="PTHR39639">
    <property type="entry name" value="CHROMOSOME 16, WHOLE GENOME SHOTGUN SEQUENCE"/>
    <property type="match status" value="1"/>
</dbReference>
<dbReference type="InterPro" id="IPR004919">
    <property type="entry name" value="GmrSD_N"/>
</dbReference>
<feature type="compositionally biased region" description="Low complexity" evidence="1">
    <location>
        <begin position="678"/>
        <end position="687"/>
    </location>
</feature>
<dbReference type="OrthoDB" id="5419821at2759"/>
<feature type="region of interest" description="Disordered" evidence="1">
    <location>
        <begin position="653"/>
        <end position="906"/>
    </location>
</feature>
<feature type="compositionally biased region" description="Basic and acidic residues" evidence="1">
    <location>
        <begin position="844"/>
        <end position="855"/>
    </location>
</feature>
<feature type="compositionally biased region" description="Basic and acidic residues" evidence="1">
    <location>
        <begin position="897"/>
        <end position="906"/>
    </location>
</feature>
<dbReference type="PANTHER" id="PTHR39639:SF1">
    <property type="entry name" value="DUF262 DOMAIN-CONTAINING PROTEIN"/>
    <property type="match status" value="1"/>
</dbReference>
<dbReference type="GeneID" id="18876827"/>
<dbReference type="RefSeq" id="XP_007388654.1">
    <property type="nucleotide sequence ID" value="XM_007388592.1"/>
</dbReference>
<proteinExistence type="predicted"/>
<gene>
    <name evidence="3" type="ORF">PUNSTDRAFT_116641</name>
</gene>
<feature type="compositionally biased region" description="Polar residues" evidence="1">
    <location>
        <begin position="653"/>
        <end position="665"/>
    </location>
</feature>
<name>R7S1T4_PUNST</name>
<dbReference type="eggNOG" id="ENOG502S229">
    <property type="taxonomic scope" value="Eukaryota"/>
</dbReference>
<evidence type="ECO:0000313" key="3">
    <source>
        <dbReference type="EMBL" id="EIN04183.1"/>
    </source>
</evidence>
<feature type="compositionally biased region" description="Low complexity" evidence="1">
    <location>
        <begin position="553"/>
        <end position="574"/>
    </location>
</feature>
<feature type="compositionally biased region" description="Pro residues" evidence="1">
    <location>
        <begin position="588"/>
        <end position="597"/>
    </location>
</feature>
<dbReference type="Pfam" id="PF03235">
    <property type="entry name" value="GmrSD_N"/>
    <property type="match status" value="1"/>
</dbReference>
<organism evidence="3 4">
    <name type="scientific">Punctularia strigosozonata (strain HHB-11173)</name>
    <name type="common">White-rot fungus</name>
    <dbReference type="NCBI Taxonomy" id="741275"/>
    <lineage>
        <taxon>Eukaryota</taxon>
        <taxon>Fungi</taxon>
        <taxon>Dikarya</taxon>
        <taxon>Basidiomycota</taxon>
        <taxon>Agaricomycotina</taxon>
        <taxon>Agaricomycetes</taxon>
        <taxon>Corticiales</taxon>
        <taxon>Punctulariaceae</taxon>
        <taxon>Punctularia</taxon>
    </lineage>
</organism>
<protein>
    <recommendedName>
        <fullName evidence="2">GmrSD restriction endonucleases N-terminal domain-containing protein</fullName>
    </recommendedName>
</protein>
<dbReference type="OMA" id="DREREWN"/>
<feature type="region of interest" description="Disordered" evidence="1">
    <location>
        <begin position="361"/>
        <end position="608"/>
    </location>
</feature>
<feature type="compositionally biased region" description="Pro residues" evidence="1">
    <location>
        <begin position="700"/>
        <end position="724"/>
    </location>
</feature>
<feature type="region of interest" description="Disordered" evidence="1">
    <location>
        <begin position="1"/>
        <end position="31"/>
    </location>
</feature>
<evidence type="ECO:0000256" key="1">
    <source>
        <dbReference type="SAM" id="MobiDB-lite"/>
    </source>
</evidence>
<evidence type="ECO:0000313" key="4">
    <source>
        <dbReference type="Proteomes" id="UP000054196"/>
    </source>
</evidence>
<dbReference type="EMBL" id="JH687556">
    <property type="protein sequence ID" value="EIN04183.1"/>
    <property type="molecule type" value="Genomic_DNA"/>
</dbReference>
<feature type="compositionally biased region" description="Basic and acidic residues" evidence="1">
    <location>
        <begin position="795"/>
        <end position="824"/>
    </location>
</feature>
<feature type="compositionally biased region" description="Pro residues" evidence="1">
    <location>
        <begin position="466"/>
        <end position="478"/>
    </location>
</feature>
<feature type="compositionally biased region" description="Pro residues" evidence="1">
    <location>
        <begin position="737"/>
        <end position="775"/>
    </location>
</feature>
<feature type="compositionally biased region" description="Basic and acidic residues" evidence="1">
    <location>
        <begin position="862"/>
        <end position="888"/>
    </location>
</feature>
<sequence length="906" mass="100292">MDFDDWSDLSDLTSSDEEEYKPKGKAKTSKKQEYVVHGALRPPRTVQYTAKSLYDQIMDGSIDLDPEYQRDVVWTENKQSGLIDSILRNYYIPPIIFAVTSSGDGTESRVCIDGKQRLTSIQRLTGTKRWYKQIGRTKRMLLPKQYITKFANKQIVCVEYDGLDGDQEREIFQRVQLGVALTPAERMQAITGPWASFARELQNQIRQPAPDGFGDSLKWSSERGRDFQCICTVLSLAESWPAQGKVDSSNLEKLLERRTDPPAKLRAEVTDSFKIFSAIVADKKFASAFKKRLSPVEFTMTVILIYVHRKKLSITQLASAIDSMRKDVWSKYERFVRQNQMIVKHMSTFIKKIQDIELRSDGQGDTPAAKRPTNANAVASTKRRRVTLESEDEEEEVVKPLKEPPPAKNTTKAIPKARKSVKEASTSASTSRVTIVPKAERVSPKIPPEPKASKPQRAVRTGGPPVKAPPASAPPTPGPSHSAPVDEPMDLSTPVEEQPPGLQQWASTVPTAQPPPIQTKIEDIKRNADLPTPSPSLTPQPGDRSILPPSLTRLADPARPPASSSALNSPNTTTDPRRRPPGHNGPPQSSPSIPPPQSASAPPVVVKQEPMSEADMQARLNNILMGANLWTQAYQASQGIFPGTPVSYGHNVQTTQPTPHLQNTPGMFPGFSAMNLNTPPTQGMYPQQGPPQPGMFATQGPPPPGMRQPQRPLPGPPPNQPPSTPSRIRPTWGPGAQAPPPVHPPAPAPAPAPVPPDPHPQGPAAPTPGSAPPFSPSAAQHPPASASASSTRTAFTDRDRDVSMPYDGPDRYGDDRRREPRRDYSAGSRGYDPPRAPRMSSSTSRERDLDRDWHRRSSYGNRDYDRDYDRDRDRDYDRDRDRDYERGRGRGQGYSGSRDRGRDWRR</sequence>
<dbReference type="KEGG" id="psq:PUNSTDRAFT_116641"/>
<feature type="domain" description="GmrSD restriction endonucleases N-terminal" evidence="2">
    <location>
        <begin position="55"/>
        <end position="127"/>
    </location>
</feature>
<dbReference type="AlphaFoldDB" id="R7S1T4"/>
<dbReference type="Proteomes" id="UP000054196">
    <property type="component" value="Unassembled WGS sequence"/>
</dbReference>
<feature type="compositionally biased region" description="Acidic residues" evidence="1">
    <location>
        <begin position="1"/>
        <end position="19"/>
    </location>
</feature>